<keyword evidence="3" id="KW-1185">Reference proteome</keyword>
<dbReference type="PANTHER" id="PTHR40099:SF1">
    <property type="entry name" value="ACETOLACTATE SYNTHASE, SMALL SUBUNIT"/>
    <property type="match status" value="1"/>
</dbReference>
<name>A0ABV1BBV2_9FIRM</name>
<dbReference type="Pfam" id="PF19571">
    <property type="entry name" value="ACT_8"/>
    <property type="match status" value="1"/>
</dbReference>
<accession>A0ABV1BBV2</accession>
<dbReference type="InterPro" id="IPR045739">
    <property type="entry name" value="ACT_dom_pair"/>
</dbReference>
<proteinExistence type="predicted"/>
<dbReference type="SUPFAM" id="SSF55021">
    <property type="entry name" value="ACT-like"/>
    <property type="match status" value="2"/>
</dbReference>
<reference evidence="2 3" key="1">
    <citation type="submission" date="2024-03" db="EMBL/GenBank/DDBJ databases">
        <title>Human intestinal bacterial collection.</title>
        <authorList>
            <person name="Pauvert C."/>
            <person name="Hitch T.C.A."/>
            <person name="Clavel T."/>
        </authorList>
    </citation>
    <scope>NUCLEOTIDE SEQUENCE [LARGE SCALE GENOMIC DNA]</scope>
    <source>
        <strain evidence="2 3">CLA-JM-H16</strain>
    </source>
</reference>
<comment type="caution">
    <text evidence="2">The sequence shown here is derived from an EMBL/GenBank/DDBJ whole genome shotgun (WGS) entry which is preliminary data.</text>
</comment>
<gene>
    <name evidence="2" type="ORF">WMO28_03985</name>
</gene>
<sequence>MVKQNIVFVENTPGSLQKVTRILAENQIDIYGFGCFDAPEFANFRMVCDNPEKADEIIAEQGYMTRITQAILVDLQDEIGGLDKLLSVMGDSNVNLHYIYTFFHRGLKVPVAIMHCEDLLVAESVLRNNGFRVLDRLVNPEGVQTEEK</sequence>
<dbReference type="Gene3D" id="3.30.2130.10">
    <property type="entry name" value="VC0802-like"/>
    <property type="match status" value="1"/>
</dbReference>
<dbReference type="EMBL" id="JBBMEJ010000003">
    <property type="protein sequence ID" value="MEQ2370112.1"/>
    <property type="molecule type" value="Genomic_DNA"/>
</dbReference>
<evidence type="ECO:0000313" key="2">
    <source>
        <dbReference type="EMBL" id="MEQ2370112.1"/>
    </source>
</evidence>
<feature type="domain" description="ACT" evidence="1">
    <location>
        <begin position="2"/>
        <end position="104"/>
    </location>
</feature>
<dbReference type="PANTHER" id="PTHR40099">
    <property type="entry name" value="ACETOLACTATE SYNTHASE, SMALL SUBUNIT"/>
    <property type="match status" value="1"/>
</dbReference>
<evidence type="ECO:0000313" key="3">
    <source>
        <dbReference type="Proteomes" id="UP001473063"/>
    </source>
</evidence>
<dbReference type="Proteomes" id="UP001473063">
    <property type="component" value="Unassembled WGS sequence"/>
</dbReference>
<dbReference type="InterPro" id="IPR045865">
    <property type="entry name" value="ACT-like_dom_sf"/>
</dbReference>
<dbReference type="RefSeq" id="WP_178645257.1">
    <property type="nucleotide sequence ID" value="NZ_JBBMEJ010000003.1"/>
</dbReference>
<protein>
    <submittedName>
        <fullName evidence="2">Amino acid-binding protein</fullName>
    </submittedName>
</protein>
<evidence type="ECO:0000259" key="1">
    <source>
        <dbReference type="Pfam" id="PF19571"/>
    </source>
</evidence>
<organism evidence="2 3">
    <name type="scientific">Blautia aquisgranensis</name>
    <dbReference type="NCBI Taxonomy" id="3133153"/>
    <lineage>
        <taxon>Bacteria</taxon>
        <taxon>Bacillati</taxon>
        <taxon>Bacillota</taxon>
        <taxon>Clostridia</taxon>
        <taxon>Lachnospirales</taxon>
        <taxon>Lachnospiraceae</taxon>
        <taxon>Blautia</taxon>
    </lineage>
</organism>